<dbReference type="Proteomes" id="UP000557392">
    <property type="component" value="Unassembled WGS sequence"/>
</dbReference>
<accession>A0A7W6NYK1</accession>
<sequence>MKKRKPFLSDERLRDVWNVRPLDYADDELQDFDKLISSAVARCLAEDDGNRAEIAALLSMLLGERVSVQMLDAYASEARRIHRIPASRFLALIAVTRRFDLLDAVLREVGGKALDRSDARIFKLGVHYLTKVNASRVLGEAIDEIFNGPA</sequence>
<keyword evidence="2" id="KW-1185">Reference proteome</keyword>
<evidence type="ECO:0000313" key="1">
    <source>
        <dbReference type="EMBL" id="MBB4100747.1"/>
    </source>
</evidence>
<protein>
    <submittedName>
        <fullName evidence="1">Uncharacterized protein</fullName>
    </submittedName>
</protein>
<proteinExistence type="predicted"/>
<comment type="caution">
    <text evidence="1">The sequence shown here is derived from an EMBL/GenBank/DDBJ whole genome shotgun (WGS) entry which is preliminary data.</text>
</comment>
<evidence type="ECO:0000313" key="2">
    <source>
        <dbReference type="Proteomes" id="UP000557392"/>
    </source>
</evidence>
<dbReference type="EMBL" id="JACIEH010000003">
    <property type="protein sequence ID" value="MBB4100747.1"/>
    <property type="molecule type" value="Genomic_DNA"/>
</dbReference>
<dbReference type="AlphaFoldDB" id="A0A7W6NYK1"/>
<dbReference type="RefSeq" id="WP_184000024.1">
    <property type="nucleotide sequence ID" value="NZ_JACIEH010000003.1"/>
</dbReference>
<name>A0A7W6NYK1_9SPHN</name>
<gene>
    <name evidence="1" type="ORF">GGR46_004319</name>
</gene>
<reference evidence="1 2" key="1">
    <citation type="submission" date="2020-08" db="EMBL/GenBank/DDBJ databases">
        <title>Genomic Encyclopedia of Type Strains, Phase IV (KMG-IV): sequencing the most valuable type-strain genomes for metagenomic binning, comparative biology and taxonomic classification.</title>
        <authorList>
            <person name="Goeker M."/>
        </authorList>
    </citation>
    <scope>NUCLEOTIDE SEQUENCE [LARGE SCALE GENOMIC DNA]</scope>
    <source>
        <strain evidence="1 2">DSM 101806</strain>
    </source>
</reference>
<organism evidence="1 2">
    <name type="scientific">Sphingomonas kyeonggiensis</name>
    <dbReference type="NCBI Taxonomy" id="1268553"/>
    <lineage>
        <taxon>Bacteria</taxon>
        <taxon>Pseudomonadati</taxon>
        <taxon>Pseudomonadota</taxon>
        <taxon>Alphaproteobacteria</taxon>
        <taxon>Sphingomonadales</taxon>
        <taxon>Sphingomonadaceae</taxon>
        <taxon>Sphingomonas</taxon>
    </lineage>
</organism>